<dbReference type="InterPro" id="IPR003439">
    <property type="entry name" value="ABC_transporter-like_ATP-bd"/>
</dbReference>
<dbReference type="SMART" id="SM00382">
    <property type="entry name" value="AAA"/>
    <property type="match status" value="1"/>
</dbReference>
<dbReference type="InterPro" id="IPR027417">
    <property type="entry name" value="P-loop_NTPase"/>
</dbReference>
<dbReference type="EMBL" id="BAABEY010000024">
    <property type="protein sequence ID" value="GAA4440561.1"/>
    <property type="molecule type" value="Genomic_DNA"/>
</dbReference>
<dbReference type="Gene3D" id="3.40.50.300">
    <property type="entry name" value="P-loop containing nucleotide triphosphate hydrolases"/>
    <property type="match status" value="1"/>
</dbReference>
<dbReference type="GO" id="GO:0005524">
    <property type="term" value="F:ATP binding"/>
    <property type="evidence" value="ECO:0007669"/>
    <property type="project" value="UniProtKB-KW"/>
</dbReference>
<evidence type="ECO:0000313" key="6">
    <source>
        <dbReference type="Proteomes" id="UP001501508"/>
    </source>
</evidence>
<evidence type="ECO:0000256" key="3">
    <source>
        <dbReference type="ARBA" id="ARBA00022840"/>
    </source>
</evidence>
<organism evidence="5 6">
    <name type="scientific">Ravibacter arvi</name>
    <dbReference type="NCBI Taxonomy" id="2051041"/>
    <lineage>
        <taxon>Bacteria</taxon>
        <taxon>Pseudomonadati</taxon>
        <taxon>Bacteroidota</taxon>
        <taxon>Cytophagia</taxon>
        <taxon>Cytophagales</taxon>
        <taxon>Spirosomataceae</taxon>
        <taxon>Ravibacter</taxon>
    </lineage>
</organism>
<dbReference type="RefSeq" id="WP_345029497.1">
    <property type="nucleotide sequence ID" value="NZ_BAABEY010000024.1"/>
</dbReference>
<keyword evidence="6" id="KW-1185">Reference proteome</keyword>
<dbReference type="InterPro" id="IPR051782">
    <property type="entry name" value="ABC_Transporter_VariousFunc"/>
</dbReference>
<comment type="caution">
    <text evidence="5">The sequence shown here is derived from an EMBL/GenBank/DDBJ whole genome shotgun (WGS) entry which is preliminary data.</text>
</comment>
<proteinExistence type="predicted"/>
<dbReference type="InterPro" id="IPR017871">
    <property type="entry name" value="ABC_transporter-like_CS"/>
</dbReference>
<keyword evidence="1" id="KW-0813">Transport</keyword>
<keyword evidence="2" id="KW-0547">Nucleotide-binding</keyword>
<keyword evidence="3 5" id="KW-0067">ATP-binding</keyword>
<dbReference type="Pfam" id="PF00005">
    <property type="entry name" value="ABC_tran"/>
    <property type="match status" value="1"/>
</dbReference>
<accession>A0ABP8M0Y1</accession>
<evidence type="ECO:0000256" key="2">
    <source>
        <dbReference type="ARBA" id="ARBA00022741"/>
    </source>
</evidence>
<evidence type="ECO:0000259" key="4">
    <source>
        <dbReference type="PROSITE" id="PS50893"/>
    </source>
</evidence>
<dbReference type="PANTHER" id="PTHR42939:SF1">
    <property type="entry name" value="ABC TRANSPORTER ATP-BINDING PROTEIN ALBC-RELATED"/>
    <property type="match status" value="1"/>
</dbReference>
<evidence type="ECO:0000313" key="5">
    <source>
        <dbReference type="EMBL" id="GAA4440561.1"/>
    </source>
</evidence>
<gene>
    <name evidence="5" type="ORF">GCM10023091_24370</name>
</gene>
<protein>
    <submittedName>
        <fullName evidence="5">ABC transporter ATP-binding protein</fullName>
    </submittedName>
</protein>
<reference evidence="6" key="1">
    <citation type="journal article" date="2019" name="Int. J. Syst. Evol. Microbiol.">
        <title>The Global Catalogue of Microorganisms (GCM) 10K type strain sequencing project: providing services to taxonomists for standard genome sequencing and annotation.</title>
        <authorList>
            <consortium name="The Broad Institute Genomics Platform"/>
            <consortium name="The Broad Institute Genome Sequencing Center for Infectious Disease"/>
            <person name="Wu L."/>
            <person name="Ma J."/>
        </authorList>
    </citation>
    <scope>NUCLEOTIDE SEQUENCE [LARGE SCALE GENOMIC DNA]</scope>
    <source>
        <strain evidence="6">JCM 31920</strain>
    </source>
</reference>
<sequence>MEIILENAGKKFSTEWILRRVDLRLTTGNGYAFVGANGSGKSTLIKLIMGQLPVNEGLITYRRDAALIHVDDWHRYLVMAAPYLELIEEFTLLEFVAFQSRFKPFKGALSVEEFIDFAQLSHAAGKLIRHFSSGMKQRLKLAVAFQTDVPLVFLDEPTSNLDHNGIRWYQENVLRLMDTGQLVVVGSNQPEEYTFCKSLVKMADYKR</sequence>
<dbReference type="PANTHER" id="PTHR42939">
    <property type="entry name" value="ABC TRANSPORTER ATP-BINDING PROTEIN ALBC-RELATED"/>
    <property type="match status" value="1"/>
</dbReference>
<dbReference type="Proteomes" id="UP001501508">
    <property type="component" value="Unassembled WGS sequence"/>
</dbReference>
<feature type="domain" description="ABC transporter" evidence="4">
    <location>
        <begin position="3"/>
        <end position="204"/>
    </location>
</feature>
<dbReference type="InterPro" id="IPR003593">
    <property type="entry name" value="AAA+_ATPase"/>
</dbReference>
<dbReference type="SUPFAM" id="SSF52540">
    <property type="entry name" value="P-loop containing nucleoside triphosphate hydrolases"/>
    <property type="match status" value="1"/>
</dbReference>
<dbReference type="PROSITE" id="PS00211">
    <property type="entry name" value="ABC_TRANSPORTER_1"/>
    <property type="match status" value="1"/>
</dbReference>
<name>A0ABP8M0Y1_9BACT</name>
<evidence type="ECO:0000256" key="1">
    <source>
        <dbReference type="ARBA" id="ARBA00022448"/>
    </source>
</evidence>
<dbReference type="PROSITE" id="PS50893">
    <property type="entry name" value="ABC_TRANSPORTER_2"/>
    <property type="match status" value="1"/>
</dbReference>